<dbReference type="InterPro" id="IPR014710">
    <property type="entry name" value="RmlC-like_jellyroll"/>
</dbReference>
<keyword evidence="2" id="KW-1185">Reference proteome</keyword>
<dbReference type="AlphaFoldDB" id="A0A103Y429"/>
<organism evidence="1 2">
    <name type="scientific">Cynara cardunculus var. scolymus</name>
    <name type="common">Globe artichoke</name>
    <name type="synonym">Cynara scolymus</name>
    <dbReference type="NCBI Taxonomy" id="59895"/>
    <lineage>
        <taxon>Eukaryota</taxon>
        <taxon>Viridiplantae</taxon>
        <taxon>Streptophyta</taxon>
        <taxon>Embryophyta</taxon>
        <taxon>Tracheophyta</taxon>
        <taxon>Spermatophyta</taxon>
        <taxon>Magnoliopsida</taxon>
        <taxon>eudicotyledons</taxon>
        <taxon>Gunneridae</taxon>
        <taxon>Pentapetalae</taxon>
        <taxon>asterids</taxon>
        <taxon>campanulids</taxon>
        <taxon>Asterales</taxon>
        <taxon>Asteraceae</taxon>
        <taxon>Carduoideae</taxon>
        <taxon>Cardueae</taxon>
        <taxon>Carduinae</taxon>
        <taxon>Cynara</taxon>
    </lineage>
</organism>
<accession>A0A103Y429</accession>
<dbReference type="Gramene" id="KVI02153">
    <property type="protein sequence ID" value="KVI02153"/>
    <property type="gene ID" value="Ccrd_019563"/>
</dbReference>
<dbReference type="EMBL" id="LEKV01002662">
    <property type="protein sequence ID" value="KVI02153.1"/>
    <property type="molecule type" value="Genomic_DNA"/>
</dbReference>
<proteinExistence type="predicted"/>
<comment type="caution">
    <text evidence="1">The sequence shown here is derived from an EMBL/GenBank/DDBJ whole genome shotgun (WGS) entry which is preliminary data.</text>
</comment>
<reference evidence="1 2" key="1">
    <citation type="journal article" date="2016" name="Sci. Rep.">
        <title>The genome sequence of the outbreeding globe artichoke constructed de novo incorporating a phase-aware low-pass sequencing strategy of F1 progeny.</title>
        <authorList>
            <person name="Scaglione D."/>
            <person name="Reyes-Chin-Wo S."/>
            <person name="Acquadro A."/>
            <person name="Froenicke L."/>
            <person name="Portis E."/>
            <person name="Beitel C."/>
            <person name="Tirone M."/>
            <person name="Mauro R."/>
            <person name="Lo Monaco A."/>
            <person name="Mauromicale G."/>
            <person name="Faccioli P."/>
            <person name="Cattivelli L."/>
            <person name="Rieseberg L."/>
            <person name="Michelmore R."/>
            <person name="Lanteri S."/>
        </authorList>
    </citation>
    <scope>NUCLEOTIDE SEQUENCE [LARGE SCALE GENOMIC DNA]</scope>
    <source>
        <strain evidence="1">2C</strain>
    </source>
</reference>
<evidence type="ECO:0000313" key="1">
    <source>
        <dbReference type="EMBL" id="KVI02153.1"/>
    </source>
</evidence>
<evidence type="ECO:0000313" key="2">
    <source>
        <dbReference type="Proteomes" id="UP000243975"/>
    </source>
</evidence>
<gene>
    <name evidence="1" type="ORF">Ccrd_019563</name>
</gene>
<dbReference type="Gene3D" id="2.60.120.10">
    <property type="entry name" value="Jelly Rolls"/>
    <property type="match status" value="1"/>
</dbReference>
<sequence>MIKRKRIESIRIEQRTMNVSNVDVFDEFVNVVLHHQVAYCISCISRVNKNKFPLPNNDISLLMGSCSLAMASDSSPLQDFYVAAPKRRGSITIVNAVFDSNPVIVRDLLAKAFQMDKNVVYQIQSKF</sequence>
<name>A0A103Y429_CYNCS</name>
<dbReference type="Proteomes" id="UP000243975">
    <property type="component" value="Unassembled WGS sequence"/>
</dbReference>
<protein>
    <submittedName>
        <fullName evidence="1">Uncharacterized protein</fullName>
    </submittedName>
</protein>